<name>A0AAW1LDG5_POPJA</name>
<dbReference type="AlphaFoldDB" id="A0AAW1LDG5"/>
<organism evidence="1 2">
    <name type="scientific">Popillia japonica</name>
    <name type="common">Japanese beetle</name>
    <dbReference type="NCBI Taxonomy" id="7064"/>
    <lineage>
        <taxon>Eukaryota</taxon>
        <taxon>Metazoa</taxon>
        <taxon>Ecdysozoa</taxon>
        <taxon>Arthropoda</taxon>
        <taxon>Hexapoda</taxon>
        <taxon>Insecta</taxon>
        <taxon>Pterygota</taxon>
        <taxon>Neoptera</taxon>
        <taxon>Endopterygota</taxon>
        <taxon>Coleoptera</taxon>
        <taxon>Polyphaga</taxon>
        <taxon>Scarabaeiformia</taxon>
        <taxon>Scarabaeidae</taxon>
        <taxon>Rutelinae</taxon>
        <taxon>Popillia</taxon>
    </lineage>
</organism>
<proteinExistence type="predicted"/>
<keyword evidence="2" id="KW-1185">Reference proteome</keyword>
<comment type="caution">
    <text evidence="1">The sequence shown here is derived from an EMBL/GenBank/DDBJ whole genome shotgun (WGS) entry which is preliminary data.</text>
</comment>
<sequence length="141" mass="16743">MVVPYIVLNYAYIGSIDKGINRGLPTPYWWNATINEKRTACIATRRKLTRKIQMLEKRRRLKDLYRIQKKDLRKHINESKRKHWINVCKELEDDIWGAGYKIAVYSTVAHNMKSMLSLIRSQEFQHLRDHSVRISAKESSI</sequence>
<evidence type="ECO:0000313" key="1">
    <source>
        <dbReference type="EMBL" id="KAK9731585.1"/>
    </source>
</evidence>
<reference evidence="1 2" key="1">
    <citation type="journal article" date="2024" name="BMC Genomics">
        <title>De novo assembly and annotation of Popillia japonica's genome with initial clues to its potential as an invasive pest.</title>
        <authorList>
            <person name="Cucini C."/>
            <person name="Boschi S."/>
            <person name="Funari R."/>
            <person name="Cardaioli E."/>
            <person name="Iannotti N."/>
            <person name="Marturano G."/>
            <person name="Paoli F."/>
            <person name="Bruttini M."/>
            <person name="Carapelli A."/>
            <person name="Frati F."/>
            <person name="Nardi F."/>
        </authorList>
    </citation>
    <scope>NUCLEOTIDE SEQUENCE [LARGE SCALE GENOMIC DNA]</scope>
    <source>
        <strain evidence="1">DMR45628</strain>
    </source>
</reference>
<dbReference type="EMBL" id="JASPKY010000130">
    <property type="protein sequence ID" value="KAK9731585.1"/>
    <property type="molecule type" value="Genomic_DNA"/>
</dbReference>
<protein>
    <submittedName>
        <fullName evidence="1">Uncharacterized protein</fullName>
    </submittedName>
</protein>
<evidence type="ECO:0000313" key="2">
    <source>
        <dbReference type="Proteomes" id="UP001458880"/>
    </source>
</evidence>
<gene>
    <name evidence="1" type="ORF">QE152_g13523</name>
</gene>
<dbReference type="Proteomes" id="UP001458880">
    <property type="component" value="Unassembled WGS sequence"/>
</dbReference>
<accession>A0AAW1LDG5</accession>